<protein>
    <submittedName>
        <fullName evidence="1">3-isopropylmalate dehydrogenase</fullName>
    </submittedName>
</protein>
<evidence type="ECO:0000313" key="1">
    <source>
        <dbReference type="EMBL" id="RGJ05775.1"/>
    </source>
</evidence>
<dbReference type="EMBL" id="QSON01000003">
    <property type="protein sequence ID" value="RGJ05775.1"/>
    <property type="molecule type" value="Genomic_DNA"/>
</dbReference>
<comment type="caution">
    <text evidence="1">The sequence shown here is derived from an EMBL/GenBank/DDBJ whole genome shotgun (WGS) entry which is preliminary data.</text>
</comment>
<dbReference type="Proteomes" id="UP000263014">
    <property type="component" value="Unassembled WGS sequence"/>
</dbReference>
<organism evidence="1 2">
    <name type="scientific">Hungatella hathewayi</name>
    <dbReference type="NCBI Taxonomy" id="154046"/>
    <lineage>
        <taxon>Bacteria</taxon>
        <taxon>Bacillati</taxon>
        <taxon>Bacillota</taxon>
        <taxon>Clostridia</taxon>
        <taxon>Lachnospirales</taxon>
        <taxon>Lachnospiraceae</taxon>
        <taxon>Hungatella</taxon>
    </lineage>
</organism>
<sequence length="83" mass="9749">KKYKEGRDMCNALEELFADKLEEREKLGMEQGIERGIEQGIRAFVLDHIEEGTPQNIILQKLEKRFSLSPEQAEEYCCRFREG</sequence>
<gene>
    <name evidence="1" type="ORF">DXD79_07015</name>
</gene>
<proteinExistence type="predicted"/>
<accession>A0A374PBS7</accession>
<feature type="non-terminal residue" evidence="1">
    <location>
        <position position="1"/>
    </location>
</feature>
<reference evidence="1 2" key="1">
    <citation type="submission" date="2018-08" db="EMBL/GenBank/DDBJ databases">
        <title>A genome reference for cultivated species of the human gut microbiota.</title>
        <authorList>
            <person name="Zou Y."/>
            <person name="Xue W."/>
            <person name="Luo G."/>
        </authorList>
    </citation>
    <scope>NUCLEOTIDE SEQUENCE [LARGE SCALE GENOMIC DNA]</scope>
    <source>
        <strain evidence="1 2">TM09-12</strain>
    </source>
</reference>
<name>A0A374PBS7_9FIRM</name>
<dbReference type="AlphaFoldDB" id="A0A374PBS7"/>
<evidence type="ECO:0000313" key="2">
    <source>
        <dbReference type="Proteomes" id="UP000263014"/>
    </source>
</evidence>